<dbReference type="Pfam" id="PF15341">
    <property type="entry name" value="SLX9"/>
    <property type="match status" value="1"/>
</dbReference>
<sequence>MVRPTPSPMTASNDHLRSIKANRACAAQAPRPPTASEPKPSARALRQARVDGTIHPLLPAKLFRPDAAVSDSFLSSKRDRRTIRRSVFASRVADSASRARGSSASGRVSRRRSAKSKEAKNRLGNLSALASALDDLDDGDDGADGAGEDGDAGEAARAGRIRHRSMKMTKGALKRKERIVRGEMQRFGVSMAKLAETGAGADVASTTVVPPAGMSGIKTTGKKRSKADDVAVGEARQEQPPQPTETGNRWAALRGYISSTMEQNPAFRK</sequence>
<feature type="region of interest" description="Disordered" evidence="5">
    <location>
        <begin position="1"/>
        <end position="50"/>
    </location>
</feature>
<feature type="region of interest" description="Disordered" evidence="5">
    <location>
        <begin position="210"/>
        <end position="269"/>
    </location>
</feature>
<dbReference type="GO" id="GO:0005730">
    <property type="term" value="C:nucleolus"/>
    <property type="evidence" value="ECO:0007669"/>
    <property type="project" value="UniProtKB-SubCell"/>
</dbReference>
<dbReference type="GO" id="GO:0030686">
    <property type="term" value="C:90S preribosome"/>
    <property type="evidence" value="ECO:0007669"/>
    <property type="project" value="InterPro"/>
</dbReference>
<feature type="compositionally biased region" description="Basic residues" evidence="5">
    <location>
        <begin position="159"/>
        <end position="173"/>
    </location>
</feature>
<evidence type="ECO:0000256" key="4">
    <source>
        <dbReference type="ARBA" id="ARBA00023242"/>
    </source>
</evidence>
<evidence type="ECO:0000256" key="2">
    <source>
        <dbReference type="ARBA" id="ARBA00011022"/>
    </source>
</evidence>
<organism evidence="6 7">
    <name type="scientific">Purpureocillium lavendulum</name>
    <dbReference type="NCBI Taxonomy" id="1247861"/>
    <lineage>
        <taxon>Eukaryota</taxon>
        <taxon>Fungi</taxon>
        <taxon>Dikarya</taxon>
        <taxon>Ascomycota</taxon>
        <taxon>Pezizomycotina</taxon>
        <taxon>Sordariomycetes</taxon>
        <taxon>Hypocreomycetidae</taxon>
        <taxon>Hypocreales</taxon>
        <taxon>Ophiocordycipitaceae</taxon>
        <taxon>Purpureocillium</taxon>
    </lineage>
</organism>
<protein>
    <recommendedName>
        <fullName evidence="3">Ribosome biogenesis protein SLX9</fullName>
    </recommendedName>
</protein>
<evidence type="ECO:0000256" key="3">
    <source>
        <dbReference type="ARBA" id="ARBA00021321"/>
    </source>
</evidence>
<keyword evidence="4" id="KW-0539">Nucleus</keyword>
<proteinExistence type="inferred from homology"/>
<feature type="region of interest" description="Disordered" evidence="5">
    <location>
        <begin position="89"/>
        <end position="123"/>
    </location>
</feature>
<name>A0AB34G1Q9_9HYPO</name>
<dbReference type="GO" id="GO:0030688">
    <property type="term" value="C:preribosome, small subunit precursor"/>
    <property type="evidence" value="ECO:0007669"/>
    <property type="project" value="InterPro"/>
</dbReference>
<dbReference type="EMBL" id="JAQHRD010000002">
    <property type="protein sequence ID" value="KAJ6445069.1"/>
    <property type="molecule type" value="Genomic_DNA"/>
</dbReference>
<accession>A0AB34G1Q9</accession>
<reference evidence="6" key="1">
    <citation type="submission" date="2023-01" db="EMBL/GenBank/DDBJ databases">
        <title>The growth and conidiation of Purpureocillium lavendulum are regulated by nitrogen source and histone H3K14 acetylation.</title>
        <authorList>
            <person name="Tang P."/>
            <person name="Han J."/>
            <person name="Zhang C."/>
            <person name="Tang P."/>
            <person name="Qi F."/>
            <person name="Zhang K."/>
            <person name="Liang L."/>
        </authorList>
    </citation>
    <scope>NUCLEOTIDE SEQUENCE</scope>
    <source>
        <strain evidence="6">YMF1.00683</strain>
    </source>
</reference>
<evidence type="ECO:0000313" key="6">
    <source>
        <dbReference type="EMBL" id="KAJ6445069.1"/>
    </source>
</evidence>
<gene>
    <name evidence="6" type="ORF">O9K51_03471</name>
</gene>
<feature type="compositionally biased region" description="Acidic residues" evidence="5">
    <location>
        <begin position="137"/>
        <end position="152"/>
    </location>
</feature>
<dbReference type="Proteomes" id="UP001163105">
    <property type="component" value="Unassembled WGS sequence"/>
</dbReference>
<evidence type="ECO:0000256" key="5">
    <source>
        <dbReference type="SAM" id="MobiDB-lite"/>
    </source>
</evidence>
<dbReference type="AlphaFoldDB" id="A0AB34G1Q9"/>
<evidence type="ECO:0000256" key="1">
    <source>
        <dbReference type="ARBA" id="ARBA00004604"/>
    </source>
</evidence>
<dbReference type="InterPro" id="IPR028160">
    <property type="entry name" value="Slx9-like"/>
</dbReference>
<keyword evidence="7" id="KW-1185">Reference proteome</keyword>
<feature type="compositionally biased region" description="Low complexity" evidence="5">
    <location>
        <begin position="89"/>
        <end position="107"/>
    </location>
</feature>
<evidence type="ECO:0000313" key="7">
    <source>
        <dbReference type="Proteomes" id="UP001163105"/>
    </source>
</evidence>
<dbReference type="GO" id="GO:0000462">
    <property type="term" value="P:maturation of SSU-rRNA from tricistronic rRNA transcript (SSU-rRNA, 5.8S rRNA, LSU-rRNA)"/>
    <property type="evidence" value="ECO:0007669"/>
    <property type="project" value="InterPro"/>
</dbReference>
<comment type="subcellular location">
    <subcellularLocation>
        <location evidence="1">Nucleus</location>
        <location evidence="1">Nucleolus</location>
    </subcellularLocation>
</comment>
<feature type="region of interest" description="Disordered" evidence="5">
    <location>
        <begin position="137"/>
        <end position="173"/>
    </location>
</feature>
<comment type="similarity">
    <text evidence="2">Belongs to the SLX9 family.</text>
</comment>
<comment type="caution">
    <text evidence="6">The sequence shown here is derived from an EMBL/GenBank/DDBJ whole genome shotgun (WGS) entry which is preliminary data.</text>
</comment>